<feature type="compositionally biased region" description="Basic and acidic residues" evidence="1">
    <location>
        <begin position="88"/>
        <end position="104"/>
    </location>
</feature>
<feature type="region of interest" description="Disordered" evidence="1">
    <location>
        <begin position="82"/>
        <end position="132"/>
    </location>
</feature>
<sequence length="132" mass="14821">MLYDYKVIPAPRKGRKARGVKGAEERFSHTLQDTMNEAAADGWEFLRSETLPSEERSGLTSTTTVFRSVLVFRRARSEDVSAFAPELLEDHSDENLPEPDRAEADNDNLSALPEDDWSDAPEPPRQTDATRA</sequence>
<proteinExistence type="predicted"/>
<dbReference type="Proteomes" id="UP001597186">
    <property type="component" value="Unassembled WGS sequence"/>
</dbReference>
<organism evidence="2 3">
    <name type="scientific">Lacimonas salitolerans</name>
    <dbReference type="NCBI Taxonomy" id="1323750"/>
    <lineage>
        <taxon>Bacteria</taxon>
        <taxon>Pseudomonadati</taxon>
        <taxon>Pseudomonadota</taxon>
        <taxon>Alphaproteobacteria</taxon>
        <taxon>Rhodobacterales</taxon>
        <taxon>Paracoccaceae</taxon>
        <taxon>Lacimonas</taxon>
    </lineage>
</organism>
<evidence type="ECO:0000256" key="1">
    <source>
        <dbReference type="SAM" id="MobiDB-lite"/>
    </source>
</evidence>
<evidence type="ECO:0000313" key="2">
    <source>
        <dbReference type="EMBL" id="MFD1509956.1"/>
    </source>
</evidence>
<reference evidence="3" key="1">
    <citation type="journal article" date="2019" name="Int. J. Syst. Evol. Microbiol.">
        <title>The Global Catalogue of Microorganisms (GCM) 10K type strain sequencing project: providing services to taxonomists for standard genome sequencing and annotation.</title>
        <authorList>
            <consortium name="The Broad Institute Genomics Platform"/>
            <consortium name="The Broad Institute Genome Sequencing Center for Infectious Disease"/>
            <person name="Wu L."/>
            <person name="Ma J."/>
        </authorList>
    </citation>
    <scope>NUCLEOTIDE SEQUENCE [LARGE SCALE GENOMIC DNA]</scope>
    <source>
        <strain evidence="3">CGMCC 1.12477</strain>
    </source>
</reference>
<dbReference type="RefSeq" id="WP_379915627.1">
    <property type="nucleotide sequence ID" value="NZ_JBHUDD010000057.1"/>
</dbReference>
<comment type="caution">
    <text evidence="2">The sequence shown here is derived from an EMBL/GenBank/DDBJ whole genome shotgun (WGS) entry which is preliminary data.</text>
</comment>
<evidence type="ECO:0000313" key="3">
    <source>
        <dbReference type="Proteomes" id="UP001597186"/>
    </source>
</evidence>
<keyword evidence="3" id="KW-1185">Reference proteome</keyword>
<gene>
    <name evidence="2" type="ORF">ACFTOW_11135</name>
</gene>
<protein>
    <submittedName>
        <fullName evidence="2">DUF4177 domain-containing protein</fullName>
    </submittedName>
</protein>
<name>A0ABW4EIE5_9RHOB</name>
<dbReference type="EMBL" id="JBHUDD010000057">
    <property type="protein sequence ID" value="MFD1509956.1"/>
    <property type="molecule type" value="Genomic_DNA"/>
</dbReference>
<accession>A0ABW4EIE5</accession>